<dbReference type="Pfam" id="PF10552">
    <property type="entry name" value="ORF6C"/>
    <property type="match status" value="1"/>
</dbReference>
<dbReference type="RefSeq" id="WP_003374462.1">
    <property type="nucleotide sequence ID" value="NZ_JACBBA010000004.1"/>
</dbReference>
<dbReference type="InterPro" id="IPR018878">
    <property type="entry name" value="ORF6C_dom"/>
</dbReference>
<dbReference type="SMART" id="SM01040">
    <property type="entry name" value="Bro-N"/>
    <property type="match status" value="1"/>
</dbReference>
<dbReference type="EMBL" id="SXFB01000006">
    <property type="protein sequence ID" value="NFV26562.1"/>
    <property type="molecule type" value="Genomic_DNA"/>
</dbReference>
<dbReference type="InterPro" id="IPR003497">
    <property type="entry name" value="BRO_N_domain"/>
</dbReference>
<evidence type="ECO:0000313" key="1">
    <source>
        <dbReference type="EMBL" id="NFV26562.1"/>
    </source>
</evidence>
<protein>
    <submittedName>
        <fullName evidence="1">Uncharacterized protein</fullName>
    </submittedName>
</protein>
<comment type="caution">
    <text evidence="1">The sequence shown here is derived from an EMBL/GenBank/DDBJ whole genome shotgun (WGS) entry which is preliminary data.</text>
</comment>
<gene>
    <name evidence="1" type="ORF">FDG31_10340</name>
</gene>
<organism evidence="1 2">
    <name type="scientific">Clostridium botulinum</name>
    <dbReference type="NCBI Taxonomy" id="1491"/>
    <lineage>
        <taxon>Bacteria</taxon>
        <taxon>Bacillati</taxon>
        <taxon>Bacillota</taxon>
        <taxon>Clostridia</taxon>
        <taxon>Eubacteriales</taxon>
        <taxon>Clostridiaceae</taxon>
        <taxon>Clostridium</taxon>
    </lineage>
</organism>
<sequence length="237" mass="27489">MSNIQIFNNENLKLKVRTIQNGDGSISINAEDTAIGFGWYEEKAGKIYPRWRTINGYIKEFGFSQDVAKDDYIPESLFYMLGMKANNKVAQDFQKWLATEVIPSVRKTGSYQLPKISKELQAIFMIDGKQQRLENEVKDLKDNMPLFNIDCEELQKAVKKKAVKCLGGYNRKAYYDKSLRARVFGDIQREIKRQFEVNSYKAIKRSQLEIAKEIVDKYEVPFVLKDEITLVNNQIAM</sequence>
<name>A0A6B4JNS0_CLOBO</name>
<dbReference type="AlphaFoldDB" id="A0A6B4JNS0"/>
<dbReference type="Proteomes" id="UP000486903">
    <property type="component" value="Unassembled WGS sequence"/>
</dbReference>
<proteinExistence type="predicted"/>
<evidence type="ECO:0000313" key="2">
    <source>
        <dbReference type="Proteomes" id="UP000486903"/>
    </source>
</evidence>
<reference evidence="1 2" key="1">
    <citation type="submission" date="2019-04" db="EMBL/GenBank/DDBJ databases">
        <title>Genome sequencing of Clostridium botulinum Groups I-IV and Clostridium butyricum.</title>
        <authorList>
            <person name="Brunt J."/>
            <person name="Van Vliet A.H.M."/>
            <person name="Stringer S.C."/>
            <person name="Carter A.T."/>
            <person name="Peck M.W."/>
        </authorList>
    </citation>
    <scope>NUCLEOTIDE SEQUENCE [LARGE SCALE GENOMIC DNA]</scope>
    <source>
        <strain evidence="1 2">BL81</strain>
    </source>
</reference>
<accession>A0A6B4JNS0</accession>
<dbReference type="PROSITE" id="PS51750">
    <property type="entry name" value="BRO_N"/>
    <property type="match status" value="1"/>
</dbReference>